<comment type="subcellular location">
    <subcellularLocation>
        <location evidence="1">Nucleus</location>
    </subcellularLocation>
</comment>
<keyword evidence="2 5" id="KW-0853">WD repeat</keyword>
<feature type="region of interest" description="Disordered" evidence="6">
    <location>
        <begin position="157"/>
        <end position="190"/>
    </location>
</feature>
<dbReference type="SMART" id="SM00320">
    <property type="entry name" value="WD40"/>
    <property type="match status" value="4"/>
</dbReference>
<keyword evidence="4" id="KW-0539">Nucleus</keyword>
<feature type="repeat" description="WD" evidence="5">
    <location>
        <begin position="253"/>
        <end position="285"/>
    </location>
</feature>
<accession>A0A7N0TM31</accession>
<dbReference type="GO" id="GO:0003714">
    <property type="term" value="F:transcription corepressor activity"/>
    <property type="evidence" value="ECO:0007669"/>
    <property type="project" value="InterPro"/>
</dbReference>
<evidence type="ECO:0000256" key="6">
    <source>
        <dbReference type="SAM" id="MobiDB-lite"/>
    </source>
</evidence>
<dbReference type="InterPro" id="IPR001680">
    <property type="entry name" value="WD40_rpt"/>
</dbReference>
<dbReference type="InterPro" id="IPR015943">
    <property type="entry name" value="WD40/YVTN_repeat-like_dom_sf"/>
</dbReference>
<dbReference type="PANTHER" id="PTHR22846:SF2">
    <property type="entry name" value="F-BOX-LIKE_WD REPEAT-CONTAINING PROTEIN EBI"/>
    <property type="match status" value="1"/>
</dbReference>
<keyword evidence="3" id="KW-0677">Repeat</keyword>
<keyword evidence="8" id="KW-1185">Reference proteome</keyword>
<dbReference type="SUPFAM" id="SSF50978">
    <property type="entry name" value="WD40 repeat-like"/>
    <property type="match status" value="1"/>
</dbReference>
<dbReference type="Gene3D" id="1.20.960.30">
    <property type="match status" value="1"/>
</dbReference>
<dbReference type="AlphaFoldDB" id="A0A7N0TM31"/>
<feature type="region of interest" description="Disordered" evidence="6">
    <location>
        <begin position="102"/>
        <end position="142"/>
    </location>
</feature>
<dbReference type="Gene3D" id="2.130.10.10">
    <property type="entry name" value="YVTN repeat-like/Quinoprotein amine dehydrogenase"/>
    <property type="match status" value="1"/>
</dbReference>
<dbReference type="PROSITE" id="PS50082">
    <property type="entry name" value="WD_REPEATS_2"/>
    <property type="match status" value="3"/>
</dbReference>
<dbReference type="Gramene" id="Kaladp0039s0746.1.v1.1">
    <property type="protein sequence ID" value="Kaladp0039s0746.1.v1.1"/>
    <property type="gene ID" value="Kaladp0039s0746.v1.1"/>
</dbReference>
<dbReference type="Proteomes" id="UP000594263">
    <property type="component" value="Unplaced"/>
</dbReference>
<dbReference type="InterPro" id="IPR006594">
    <property type="entry name" value="LisH"/>
</dbReference>
<dbReference type="PANTHER" id="PTHR22846">
    <property type="entry name" value="WD40 REPEAT PROTEIN"/>
    <property type="match status" value="1"/>
</dbReference>
<evidence type="ECO:0000256" key="3">
    <source>
        <dbReference type="ARBA" id="ARBA00022737"/>
    </source>
</evidence>
<dbReference type="FunFam" id="1.20.960.30:FF:000001">
    <property type="entry name" value="F-box-like/WD repeat-containing protein TBL1XR1"/>
    <property type="match status" value="1"/>
</dbReference>
<organism evidence="7 8">
    <name type="scientific">Kalanchoe fedtschenkoi</name>
    <name type="common">Lavender scallops</name>
    <name type="synonym">South American air plant</name>
    <dbReference type="NCBI Taxonomy" id="63787"/>
    <lineage>
        <taxon>Eukaryota</taxon>
        <taxon>Viridiplantae</taxon>
        <taxon>Streptophyta</taxon>
        <taxon>Embryophyta</taxon>
        <taxon>Tracheophyta</taxon>
        <taxon>Spermatophyta</taxon>
        <taxon>Magnoliopsida</taxon>
        <taxon>eudicotyledons</taxon>
        <taxon>Gunneridae</taxon>
        <taxon>Pentapetalae</taxon>
        <taxon>Saxifragales</taxon>
        <taxon>Crassulaceae</taxon>
        <taxon>Kalanchoe</taxon>
    </lineage>
</organism>
<dbReference type="PROSITE" id="PS50294">
    <property type="entry name" value="WD_REPEATS_REGION"/>
    <property type="match status" value="2"/>
</dbReference>
<proteinExistence type="predicted"/>
<evidence type="ECO:0000256" key="2">
    <source>
        <dbReference type="ARBA" id="ARBA00022574"/>
    </source>
</evidence>
<evidence type="ECO:0000256" key="4">
    <source>
        <dbReference type="ARBA" id="ARBA00023242"/>
    </source>
</evidence>
<protein>
    <submittedName>
        <fullName evidence="7">Uncharacterized protein</fullName>
    </submittedName>
</protein>
<dbReference type="OMA" id="QINIVSW"/>
<feature type="region of interest" description="Disordered" evidence="6">
    <location>
        <begin position="419"/>
        <end position="439"/>
    </location>
</feature>
<name>A0A7N0TM31_KALFE</name>
<sequence>MTSITSVEMNYLIFRYLQESGFTHSTFTLGYEAGINKCSIDGSMVPPGALITFVQRGLQYLEMEASLGNGETGVDEDFLFLQPLDIITKNVHELRHIVKEKKKNLQKEKDKDDREKDRVKDREKNRERDKEKEREREIEQEREAERYCRIREKEIEKSRERKEKDKDRSKQPEDHSKEMASDQDAKMSSELERNVPVDISPVSHSQPLEFSSAEVTVLEGHTNEVCTCAWSPAGSVLASGSGDSTARIWTLRTHEGNKDVTALDWNGDGTLLATGAYDGQARIWNTNGELKSIFGRRQRTHIHAEMEQERTAIVWDVKTEEIKQQFDLHTGAILDVDWRNNGSFATCSDNMIYVCKIGESRPVKTFSGHQGEVNCVKWDPTGSILASCSDDITANMKHDKYIPDLREHANKTIYTIRWSPTRPGTNNPNQQLLHHLTPQ</sequence>
<evidence type="ECO:0000256" key="1">
    <source>
        <dbReference type="ARBA" id="ARBA00004123"/>
    </source>
</evidence>
<reference evidence="7" key="1">
    <citation type="submission" date="2021-01" db="UniProtKB">
        <authorList>
            <consortium name="EnsemblPlants"/>
        </authorList>
    </citation>
    <scope>IDENTIFICATION</scope>
</reference>
<evidence type="ECO:0000256" key="5">
    <source>
        <dbReference type="PROSITE-ProRule" id="PRU00221"/>
    </source>
</evidence>
<dbReference type="InterPro" id="IPR036322">
    <property type="entry name" value="WD40_repeat_dom_sf"/>
</dbReference>
<dbReference type="GO" id="GO:0006357">
    <property type="term" value="P:regulation of transcription by RNA polymerase II"/>
    <property type="evidence" value="ECO:0007669"/>
    <property type="project" value="TreeGrafter"/>
</dbReference>
<dbReference type="Pfam" id="PF08513">
    <property type="entry name" value="LisH"/>
    <property type="match status" value="1"/>
</dbReference>
<dbReference type="CDD" id="cd00200">
    <property type="entry name" value="WD40"/>
    <property type="match status" value="1"/>
</dbReference>
<evidence type="ECO:0000313" key="8">
    <source>
        <dbReference type="Proteomes" id="UP000594263"/>
    </source>
</evidence>
<dbReference type="PROSITE" id="PS50896">
    <property type="entry name" value="LISH"/>
    <property type="match status" value="1"/>
</dbReference>
<dbReference type="Pfam" id="PF00400">
    <property type="entry name" value="WD40"/>
    <property type="match status" value="4"/>
</dbReference>
<dbReference type="EnsemblPlants" id="Kaladp0039s0746.1.v1.1">
    <property type="protein sequence ID" value="Kaladp0039s0746.1.v1.1"/>
    <property type="gene ID" value="Kaladp0039s0746.v1.1"/>
</dbReference>
<feature type="repeat" description="WD" evidence="5">
    <location>
        <begin position="366"/>
        <end position="391"/>
    </location>
</feature>
<feature type="repeat" description="WD" evidence="5">
    <location>
        <begin position="218"/>
        <end position="259"/>
    </location>
</feature>
<dbReference type="InterPro" id="IPR045183">
    <property type="entry name" value="Ebi-like"/>
</dbReference>
<feature type="compositionally biased region" description="Polar residues" evidence="6">
    <location>
        <begin position="422"/>
        <end position="439"/>
    </location>
</feature>
<dbReference type="SMART" id="SM00667">
    <property type="entry name" value="LisH"/>
    <property type="match status" value="1"/>
</dbReference>
<evidence type="ECO:0000313" key="7">
    <source>
        <dbReference type="EnsemblPlants" id="Kaladp0039s0746.1.v1.1"/>
    </source>
</evidence>
<dbReference type="GO" id="GO:0000118">
    <property type="term" value="C:histone deacetylase complex"/>
    <property type="evidence" value="ECO:0007669"/>
    <property type="project" value="TreeGrafter"/>
</dbReference>